<gene>
    <name evidence="1" type="ORF">KIP89_17905</name>
</gene>
<organism evidence="1 2">
    <name type="scientific">Ancylobacter radicis</name>
    <dbReference type="NCBI Taxonomy" id="2836179"/>
    <lineage>
        <taxon>Bacteria</taxon>
        <taxon>Pseudomonadati</taxon>
        <taxon>Pseudomonadota</taxon>
        <taxon>Alphaproteobacteria</taxon>
        <taxon>Hyphomicrobiales</taxon>
        <taxon>Xanthobacteraceae</taxon>
        <taxon>Ancylobacter</taxon>
    </lineage>
</organism>
<evidence type="ECO:0000313" key="2">
    <source>
        <dbReference type="Proteomes" id="UP001166585"/>
    </source>
</evidence>
<protein>
    <submittedName>
        <fullName evidence="1">Uncharacterized protein</fullName>
    </submittedName>
</protein>
<sequence>MELIVKAVIAQRLENREHLAASSVPMTHNVPVLWRQARLPELEEADQRRLHAFGVIMTWAGRYAAPTPGGENKPELSYPLEPTQKLGRRQLFRNVIISWDDFERIYQVAQAVYGQLQPDI</sequence>
<name>A0ABS5RBW1_9HYPH</name>
<reference evidence="1" key="1">
    <citation type="submission" date="2021-05" db="EMBL/GenBank/DDBJ databases">
        <authorList>
            <person name="Sun Q."/>
            <person name="Inoue M."/>
        </authorList>
    </citation>
    <scope>NUCLEOTIDE SEQUENCE</scope>
    <source>
        <strain evidence="1">VKM B-3255</strain>
    </source>
</reference>
<evidence type="ECO:0000313" key="1">
    <source>
        <dbReference type="EMBL" id="MBS9478987.1"/>
    </source>
</evidence>
<accession>A0ABS5RBW1</accession>
<keyword evidence="2" id="KW-1185">Reference proteome</keyword>
<dbReference type="Proteomes" id="UP001166585">
    <property type="component" value="Unassembled WGS sequence"/>
</dbReference>
<proteinExistence type="predicted"/>
<dbReference type="EMBL" id="JAHCQH010000022">
    <property type="protein sequence ID" value="MBS9478987.1"/>
    <property type="molecule type" value="Genomic_DNA"/>
</dbReference>
<comment type="caution">
    <text evidence="1">The sequence shown here is derived from an EMBL/GenBank/DDBJ whole genome shotgun (WGS) entry which is preliminary data.</text>
</comment>